<gene>
    <name evidence="1" type="ORF">ICL16_33655</name>
</gene>
<proteinExistence type="predicted"/>
<sequence length="63" mass="6861">MSVTKVYLATIGTPAQVNCCHTKLIFTKNTVNQTKIHESFTVSSVQHLSKSTPPNAIAVFIDV</sequence>
<evidence type="ECO:0000313" key="2">
    <source>
        <dbReference type="Proteomes" id="UP000629098"/>
    </source>
</evidence>
<dbReference type="EMBL" id="JACXAE010000099">
    <property type="protein sequence ID" value="MBD2776865.1"/>
    <property type="molecule type" value="Genomic_DNA"/>
</dbReference>
<protein>
    <submittedName>
        <fullName evidence="1">Uncharacterized protein</fullName>
    </submittedName>
</protein>
<comment type="caution">
    <text evidence="1">The sequence shown here is derived from an EMBL/GenBank/DDBJ whole genome shotgun (WGS) entry which is preliminary data.</text>
</comment>
<organism evidence="1 2">
    <name type="scientific">Iningainema tapete BLCC-T55</name>
    <dbReference type="NCBI Taxonomy" id="2748662"/>
    <lineage>
        <taxon>Bacteria</taxon>
        <taxon>Bacillati</taxon>
        <taxon>Cyanobacteriota</taxon>
        <taxon>Cyanophyceae</taxon>
        <taxon>Nostocales</taxon>
        <taxon>Scytonemataceae</taxon>
        <taxon>Iningainema tapete</taxon>
    </lineage>
</organism>
<keyword evidence="2" id="KW-1185">Reference proteome</keyword>
<dbReference type="RefSeq" id="WP_190835940.1">
    <property type="nucleotide sequence ID" value="NZ_CAWPPI010000099.1"/>
</dbReference>
<dbReference type="AlphaFoldDB" id="A0A8J7CGU8"/>
<dbReference type="Proteomes" id="UP000629098">
    <property type="component" value="Unassembled WGS sequence"/>
</dbReference>
<evidence type="ECO:0000313" key="1">
    <source>
        <dbReference type="EMBL" id="MBD2776865.1"/>
    </source>
</evidence>
<reference evidence="1" key="1">
    <citation type="submission" date="2020-09" db="EMBL/GenBank/DDBJ databases">
        <title>Iningainema tapete sp. nov. (Scytonemataceae, Cyanobacteria) from greenhouses in central Florida (USA) produces two types of nodularin with biosynthetic potential for microcystin-LR and anabaenopeptins.</title>
        <authorList>
            <person name="Berthold D.E."/>
            <person name="Lefler F.W."/>
            <person name="Huang I.-S."/>
            <person name="Abdulla H."/>
            <person name="Zimba P.V."/>
            <person name="Laughinghouse H.D. IV."/>
        </authorList>
    </citation>
    <scope>NUCLEOTIDE SEQUENCE</scope>
    <source>
        <strain evidence="1">BLCCT55</strain>
    </source>
</reference>
<accession>A0A8J7CGU8</accession>
<name>A0A8J7CGU8_9CYAN</name>